<dbReference type="InterPro" id="IPR005119">
    <property type="entry name" value="LysR_subst-bd"/>
</dbReference>
<keyword evidence="4" id="KW-0804">Transcription</keyword>
<dbReference type="SUPFAM" id="SSF53850">
    <property type="entry name" value="Periplasmic binding protein-like II"/>
    <property type="match status" value="1"/>
</dbReference>
<evidence type="ECO:0000256" key="1">
    <source>
        <dbReference type="ARBA" id="ARBA00009437"/>
    </source>
</evidence>
<dbReference type="AlphaFoldDB" id="A0A2S9IGX4"/>
<dbReference type="InterPro" id="IPR036388">
    <property type="entry name" value="WH-like_DNA-bd_sf"/>
</dbReference>
<dbReference type="GO" id="GO:0006351">
    <property type="term" value="P:DNA-templated transcription"/>
    <property type="evidence" value="ECO:0007669"/>
    <property type="project" value="TreeGrafter"/>
</dbReference>
<dbReference type="Proteomes" id="UP000239181">
    <property type="component" value="Unassembled WGS sequence"/>
</dbReference>
<organism evidence="6 7">
    <name type="scientific">Pantoea coffeiphila</name>
    <dbReference type="NCBI Taxonomy" id="1465635"/>
    <lineage>
        <taxon>Bacteria</taxon>
        <taxon>Pseudomonadati</taxon>
        <taxon>Pseudomonadota</taxon>
        <taxon>Gammaproteobacteria</taxon>
        <taxon>Enterobacterales</taxon>
        <taxon>Erwiniaceae</taxon>
        <taxon>Pantoea</taxon>
    </lineage>
</organism>
<dbReference type="FunFam" id="1.10.10.10:FF:000001">
    <property type="entry name" value="LysR family transcriptional regulator"/>
    <property type="match status" value="1"/>
</dbReference>
<dbReference type="GO" id="GO:0003700">
    <property type="term" value="F:DNA-binding transcription factor activity"/>
    <property type="evidence" value="ECO:0007669"/>
    <property type="project" value="InterPro"/>
</dbReference>
<dbReference type="Gene3D" id="1.10.10.10">
    <property type="entry name" value="Winged helix-like DNA-binding domain superfamily/Winged helix DNA-binding domain"/>
    <property type="match status" value="1"/>
</dbReference>
<dbReference type="PANTHER" id="PTHR30537:SF5">
    <property type="entry name" value="HTH-TYPE TRANSCRIPTIONAL ACTIVATOR TTDR-RELATED"/>
    <property type="match status" value="1"/>
</dbReference>
<dbReference type="Gene3D" id="3.40.190.290">
    <property type="match status" value="1"/>
</dbReference>
<gene>
    <name evidence="6" type="ORF">CQW29_04120</name>
</gene>
<keyword evidence="7" id="KW-1185">Reference proteome</keyword>
<dbReference type="InterPro" id="IPR058163">
    <property type="entry name" value="LysR-type_TF_proteobact-type"/>
</dbReference>
<dbReference type="SUPFAM" id="SSF46785">
    <property type="entry name" value="Winged helix' DNA-binding domain"/>
    <property type="match status" value="1"/>
</dbReference>
<keyword evidence="3" id="KW-0238">DNA-binding</keyword>
<dbReference type="PROSITE" id="PS50931">
    <property type="entry name" value="HTH_LYSR"/>
    <property type="match status" value="1"/>
</dbReference>
<accession>A0A2S9IGX4</accession>
<dbReference type="GO" id="GO:0043565">
    <property type="term" value="F:sequence-specific DNA binding"/>
    <property type="evidence" value="ECO:0007669"/>
    <property type="project" value="TreeGrafter"/>
</dbReference>
<feature type="domain" description="HTH lysR-type" evidence="5">
    <location>
        <begin position="1"/>
        <end position="60"/>
    </location>
</feature>
<dbReference type="Pfam" id="PF00126">
    <property type="entry name" value="HTH_1"/>
    <property type="match status" value="1"/>
</dbReference>
<dbReference type="PANTHER" id="PTHR30537">
    <property type="entry name" value="HTH-TYPE TRANSCRIPTIONAL REGULATOR"/>
    <property type="match status" value="1"/>
</dbReference>
<evidence type="ECO:0000256" key="3">
    <source>
        <dbReference type="ARBA" id="ARBA00023125"/>
    </source>
</evidence>
<evidence type="ECO:0000256" key="4">
    <source>
        <dbReference type="ARBA" id="ARBA00023163"/>
    </source>
</evidence>
<comment type="caution">
    <text evidence="6">The sequence shown here is derived from an EMBL/GenBank/DDBJ whole genome shotgun (WGS) entry which is preliminary data.</text>
</comment>
<evidence type="ECO:0000259" key="5">
    <source>
        <dbReference type="PROSITE" id="PS50931"/>
    </source>
</evidence>
<dbReference type="InterPro" id="IPR036390">
    <property type="entry name" value="WH_DNA-bd_sf"/>
</dbReference>
<dbReference type="CDD" id="cd08422">
    <property type="entry name" value="PBP2_CrgA_like"/>
    <property type="match status" value="1"/>
</dbReference>
<evidence type="ECO:0000256" key="2">
    <source>
        <dbReference type="ARBA" id="ARBA00023015"/>
    </source>
</evidence>
<reference evidence="6 7" key="1">
    <citation type="submission" date="2017-10" db="EMBL/GenBank/DDBJ databases">
        <title>Draft genome of two endophytic bacteria isolated from 'guarana' Paullinia cupana (Mart.) Ducke.</title>
        <authorList>
            <person name="Siqueira K.A."/>
            <person name="Liotti R.G."/>
            <person name="Mendes T.A."/>
            <person name="Soares M.A."/>
        </authorList>
    </citation>
    <scope>NUCLEOTIDE SEQUENCE [LARGE SCALE GENOMIC DNA]</scope>
    <source>
        <strain evidence="6 7">342</strain>
    </source>
</reference>
<dbReference type="Pfam" id="PF03466">
    <property type="entry name" value="LysR_substrate"/>
    <property type="match status" value="1"/>
</dbReference>
<evidence type="ECO:0000313" key="6">
    <source>
        <dbReference type="EMBL" id="PRD17042.1"/>
    </source>
</evidence>
<dbReference type="RefSeq" id="WP_105591624.1">
    <property type="nucleotide sequence ID" value="NZ_JAFBFW010000007.1"/>
</dbReference>
<comment type="similarity">
    <text evidence="1">Belongs to the LysR transcriptional regulatory family.</text>
</comment>
<dbReference type="OrthoDB" id="9786526at2"/>
<evidence type="ECO:0000313" key="7">
    <source>
        <dbReference type="Proteomes" id="UP000239181"/>
    </source>
</evidence>
<dbReference type="EMBL" id="PDET01000002">
    <property type="protein sequence ID" value="PRD17042.1"/>
    <property type="molecule type" value="Genomic_DNA"/>
</dbReference>
<dbReference type="InterPro" id="IPR000847">
    <property type="entry name" value="LysR_HTH_N"/>
</dbReference>
<proteinExistence type="inferred from homology"/>
<keyword evidence="2" id="KW-0805">Transcription regulation</keyword>
<sequence length="299" mass="32787">MLKDLRDVALFNAIASGGTLSAAGRQLGISLAVVSKRLTQMEQQLGVRLFHRTTRHVSLTDEGLVFAEHAARLQQELEAIDSALANRLGRASGTLRITASHSMGQRWLAPILNEFMIEHPGVKLQLHLSDRVIDLAASGYDLAIRYGALADSRLVARELVGNRRVLCASPGYAARHGLPQTLEELSAHCCIVTGDAPMTEWRFGSDEEQRSVPINSRLQVNTGEAAHALALNDAGIAMKSIWDVAGDLRDGRLLTVLGDYPLPAAPLHAIWLSGLHQPPRVRLFVEKLRLQLAQHWNDF</sequence>
<name>A0A2S9IGX4_9GAMM</name>
<dbReference type="FunFam" id="3.40.190.290:FF:000001">
    <property type="entry name" value="Transcriptional regulator, LysR family"/>
    <property type="match status" value="1"/>
</dbReference>
<protein>
    <submittedName>
        <fullName evidence="6">LysR family transcriptional regulator</fullName>
    </submittedName>
</protein>